<gene>
    <name evidence="1" type="ORF">RHMOL_Rhmol13G0171900</name>
</gene>
<evidence type="ECO:0000313" key="2">
    <source>
        <dbReference type="Proteomes" id="UP001062846"/>
    </source>
</evidence>
<keyword evidence="2" id="KW-1185">Reference proteome</keyword>
<organism evidence="1 2">
    <name type="scientific">Rhododendron molle</name>
    <name type="common">Chinese azalea</name>
    <name type="synonym">Azalea mollis</name>
    <dbReference type="NCBI Taxonomy" id="49168"/>
    <lineage>
        <taxon>Eukaryota</taxon>
        <taxon>Viridiplantae</taxon>
        <taxon>Streptophyta</taxon>
        <taxon>Embryophyta</taxon>
        <taxon>Tracheophyta</taxon>
        <taxon>Spermatophyta</taxon>
        <taxon>Magnoliopsida</taxon>
        <taxon>eudicotyledons</taxon>
        <taxon>Gunneridae</taxon>
        <taxon>Pentapetalae</taxon>
        <taxon>asterids</taxon>
        <taxon>Ericales</taxon>
        <taxon>Ericaceae</taxon>
        <taxon>Ericoideae</taxon>
        <taxon>Rhodoreae</taxon>
        <taxon>Rhododendron</taxon>
    </lineage>
</organism>
<name>A0ACC0L8L0_RHOML</name>
<comment type="caution">
    <text evidence="1">The sequence shown here is derived from an EMBL/GenBank/DDBJ whole genome shotgun (WGS) entry which is preliminary data.</text>
</comment>
<proteinExistence type="predicted"/>
<accession>A0ACC0L8L0</accession>
<protein>
    <submittedName>
        <fullName evidence="1">Uncharacterized protein</fullName>
    </submittedName>
</protein>
<dbReference type="EMBL" id="CM046400">
    <property type="protein sequence ID" value="KAI8524734.1"/>
    <property type="molecule type" value="Genomic_DNA"/>
</dbReference>
<sequence>MLGDNLLTGSLPVEFSELHNLSALELYQNRFSGPIPPELGQLRNLDNHYYFPKEGFTYQDLVEAIGNFSAGVVIGKGACGIVYNAVMTDGKMIAVK</sequence>
<reference evidence="1" key="1">
    <citation type="submission" date="2022-02" db="EMBL/GenBank/DDBJ databases">
        <title>Plant Genome Project.</title>
        <authorList>
            <person name="Zhang R.-G."/>
        </authorList>
    </citation>
    <scope>NUCLEOTIDE SEQUENCE</scope>
    <source>
        <strain evidence="1">AT1</strain>
    </source>
</reference>
<dbReference type="Proteomes" id="UP001062846">
    <property type="component" value="Chromosome 13"/>
</dbReference>
<evidence type="ECO:0000313" key="1">
    <source>
        <dbReference type="EMBL" id="KAI8524734.1"/>
    </source>
</evidence>